<keyword evidence="4" id="KW-0051">Antiviral defense</keyword>
<dbReference type="InterPro" id="IPR040932">
    <property type="entry name" value="Csm4_C"/>
</dbReference>
<organism evidence="6 7">
    <name type="scientific">Streptococcus anginosus T5</name>
    <dbReference type="NCBI Taxonomy" id="1163302"/>
    <lineage>
        <taxon>Bacteria</taxon>
        <taxon>Bacillati</taxon>
        <taxon>Bacillota</taxon>
        <taxon>Bacilli</taxon>
        <taxon>Lactobacillales</taxon>
        <taxon>Streptococcaceae</taxon>
        <taxon>Streptococcus</taxon>
        <taxon>Streptococcus anginosus group</taxon>
    </lineage>
</organism>
<evidence type="ECO:0000256" key="1">
    <source>
        <dbReference type="ARBA" id="ARBA00005772"/>
    </source>
</evidence>
<dbReference type="NCBIfam" id="TIGR01903">
    <property type="entry name" value="cas5_csm4"/>
    <property type="match status" value="1"/>
</dbReference>
<dbReference type="RefSeq" id="WP_022527058.1">
    <property type="nucleotide sequence ID" value="NZ_BASY01000020.1"/>
</dbReference>
<dbReference type="Pfam" id="PF17953">
    <property type="entry name" value="Csm4_C"/>
    <property type="match status" value="1"/>
</dbReference>
<feature type="domain" description="Csm4 C-terminal" evidence="5">
    <location>
        <begin position="211"/>
        <end position="297"/>
    </location>
</feature>
<name>A0AAN4P9Y2_STRAP</name>
<keyword evidence="3" id="KW-0694">RNA-binding</keyword>
<dbReference type="AlphaFoldDB" id="A0AAN4P9Y2"/>
<dbReference type="GO" id="GO:0051607">
    <property type="term" value="P:defense response to virus"/>
    <property type="evidence" value="ECO:0007669"/>
    <property type="project" value="UniProtKB-KW"/>
</dbReference>
<accession>A0AAN4P9Y2</accession>
<evidence type="ECO:0000256" key="4">
    <source>
        <dbReference type="ARBA" id="ARBA00023118"/>
    </source>
</evidence>
<comment type="similarity">
    <text evidence="1">Belongs to the CRISPR-associated Csm4 family.</text>
</comment>
<evidence type="ECO:0000313" key="7">
    <source>
        <dbReference type="Proteomes" id="UP000016981"/>
    </source>
</evidence>
<gene>
    <name evidence="6" type="ORF">ANG6_1624</name>
</gene>
<evidence type="ECO:0000256" key="3">
    <source>
        <dbReference type="ARBA" id="ARBA00022884"/>
    </source>
</evidence>
<evidence type="ECO:0000313" key="6">
    <source>
        <dbReference type="EMBL" id="GAD47129.1"/>
    </source>
</evidence>
<evidence type="ECO:0000256" key="2">
    <source>
        <dbReference type="ARBA" id="ARBA00016109"/>
    </source>
</evidence>
<evidence type="ECO:0000259" key="5">
    <source>
        <dbReference type="Pfam" id="PF17953"/>
    </source>
</evidence>
<dbReference type="InterPro" id="IPR005510">
    <property type="entry name" value="Csm4"/>
</dbReference>
<sequence length="299" mass="33475">MTYKMYMMDFQSAHFGSGKLDTASLTFSADRLFSALVLEAIKADKLDDFLELANRESFVLSDAFPYKGEAFLPKPIGYPSLDKLPQDLDVQEMRQQAKKSKKLNYISLSDFENFLNGHSLEAKVCAKSSLVTKNQPLKEGGLFQVGTKTYAKDSKLYVIAEQSQLFDLLMTGLQYSGIGGKRSSGYGRFDLEIHDLPSDLARKLTQSLDREVMLLTSALPVDDELEAAMAGSKYLLTKSSGFAFSTSEASNYRKQDLYKFKVGSTFSETFRGQIVDVRPKGFPHPVLNFAKPLFYKLEV</sequence>
<dbReference type="Proteomes" id="UP000016981">
    <property type="component" value="Unassembled WGS sequence"/>
</dbReference>
<dbReference type="GO" id="GO:0003723">
    <property type="term" value="F:RNA binding"/>
    <property type="evidence" value="ECO:0007669"/>
    <property type="project" value="UniProtKB-KW"/>
</dbReference>
<dbReference type="EMBL" id="BASY01000020">
    <property type="protein sequence ID" value="GAD47129.1"/>
    <property type="molecule type" value="Genomic_DNA"/>
</dbReference>
<reference evidence="7" key="1">
    <citation type="submission" date="2013-09" db="EMBL/GenBank/DDBJ databases">
        <title>Genome Sequences of seven clinical isolates and type strains of anginosus group streptococci.</title>
        <authorList>
            <person name="Maruyama F."/>
            <person name="Sakurai A."/>
            <person name="Ogura Y."/>
            <person name="Homma H."/>
            <person name="Takahashi N."/>
            <person name="Ohtsubo Y."/>
            <person name="Hoshino T."/>
            <person name="Okahashi N."/>
            <person name="Nakagawa I."/>
            <person name="Kimura S."/>
            <person name="Fujiwara T."/>
            <person name="Hayashi T."/>
            <person name="Shintani S."/>
        </authorList>
    </citation>
    <scope>NUCLEOTIDE SEQUENCE [LARGE SCALE GENOMIC DNA]</scope>
    <source>
        <strain evidence="7">T5</strain>
    </source>
</reference>
<comment type="caution">
    <text evidence="6">The sequence shown here is derived from an EMBL/GenBank/DDBJ whole genome shotgun (WGS) entry which is preliminary data.</text>
</comment>
<protein>
    <recommendedName>
        <fullName evidence="2">CRISPR system Cms protein Csm4</fullName>
    </recommendedName>
</protein>
<proteinExistence type="inferred from homology"/>